<dbReference type="EMBL" id="JBJUIK010000008">
    <property type="protein sequence ID" value="KAL3520422.1"/>
    <property type="molecule type" value="Genomic_DNA"/>
</dbReference>
<evidence type="ECO:0000313" key="1">
    <source>
        <dbReference type="EMBL" id="KAL3520422.1"/>
    </source>
</evidence>
<organism evidence="1 2">
    <name type="scientific">Cinchona calisaya</name>
    <dbReference type="NCBI Taxonomy" id="153742"/>
    <lineage>
        <taxon>Eukaryota</taxon>
        <taxon>Viridiplantae</taxon>
        <taxon>Streptophyta</taxon>
        <taxon>Embryophyta</taxon>
        <taxon>Tracheophyta</taxon>
        <taxon>Spermatophyta</taxon>
        <taxon>Magnoliopsida</taxon>
        <taxon>eudicotyledons</taxon>
        <taxon>Gunneridae</taxon>
        <taxon>Pentapetalae</taxon>
        <taxon>asterids</taxon>
        <taxon>lamiids</taxon>
        <taxon>Gentianales</taxon>
        <taxon>Rubiaceae</taxon>
        <taxon>Cinchonoideae</taxon>
        <taxon>Cinchoneae</taxon>
        <taxon>Cinchona</taxon>
    </lineage>
</organism>
<keyword evidence="2" id="KW-1185">Reference proteome</keyword>
<comment type="caution">
    <text evidence="1">The sequence shown here is derived from an EMBL/GenBank/DDBJ whole genome shotgun (WGS) entry which is preliminary data.</text>
</comment>
<accession>A0ABD2ZLV5</accession>
<dbReference type="Proteomes" id="UP001630127">
    <property type="component" value="Unassembled WGS sequence"/>
</dbReference>
<protein>
    <submittedName>
        <fullName evidence="1">Uncharacterized protein</fullName>
    </submittedName>
</protein>
<sequence length="295" mass="33654">MICFDGSDIIWPLNLSWKCFTLSRAVGKFLQRWSEVAPRVAADYHRLRFCLLGLDFCWAKESNEFYRTEEVVPIFRLHSLSITCEASSTIIEELVHVWNCNHSVFCFGKQEIMVTLEEVSSLLDIPFHGLRLIYPTEGGLNALCQYVGLKRSKIPRADRIRVATSSYLGFQNCFGWNDSVSIEDGKICFKMAKMMCILYQGIGGQSFTLLPNIAAQIFVACTNSQDKGAYFTGSNLILQVWAFEPLTKRPGLTQGSGLIRDWVMEHRERYNSMDKQGTTAQWVSRLQALEEDQIQ</sequence>
<reference evidence="1 2" key="1">
    <citation type="submission" date="2024-11" db="EMBL/GenBank/DDBJ databases">
        <title>A near-complete genome assembly of Cinchona calisaya.</title>
        <authorList>
            <person name="Lian D.C."/>
            <person name="Zhao X.W."/>
            <person name="Wei L."/>
        </authorList>
    </citation>
    <scope>NUCLEOTIDE SEQUENCE [LARGE SCALE GENOMIC DNA]</scope>
    <source>
        <tissue evidence="1">Nenye</tissue>
    </source>
</reference>
<dbReference type="AlphaFoldDB" id="A0ABD2ZLV5"/>
<name>A0ABD2ZLV5_9GENT</name>
<gene>
    <name evidence="1" type="ORF">ACH5RR_018571</name>
</gene>
<proteinExistence type="predicted"/>
<evidence type="ECO:0000313" key="2">
    <source>
        <dbReference type="Proteomes" id="UP001630127"/>
    </source>
</evidence>